<keyword evidence="6" id="KW-0808">Transferase</keyword>
<name>A0A2L0RXI4_9PSED</name>
<evidence type="ECO:0000256" key="3">
    <source>
        <dbReference type="ARBA" id="ARBA00022614"/>
    </source>
</evidence>
<keyword evidence="3" id="KW-0433">Leucine-rich repeat</keyword>
<proteinExistence type="inferred from homology"/>
<dbReference type="SUPFAM" id="SSF52058">
    <property type="entry name" value="L domain-like"/>
    <property type="match status" value="1"/>
</dbReference>
<comment type="similarity">
    <text evidence="6">Belongs to the LRR-containing bacterial E3 ligase family.</text>
</comment>
<keyword evidence="6" id="KW-0964">Secreted</keyword>
<dbReference type="AlphaFoldDB" id="A0A2L0RXI4"/>
<dbReference type="EC" id="2.3.2.27" evidence="2"/>
<accession>A0A2L0RXI4</accession>
<dbReference type="GO" id="GO:0005737">
    <property type="term" value="C:cytoplasm"/>
    <property type="evidence" value="ECO:0007669"/>
    <property type="project" value="TreeGrafter"/>
</dbReference>
<dbReference type="GO" id="GO:0061630">
    <property type="term" value="F:ubiquitin protein ligase activity"/>
    <property type="evidence" value="ECO:0007669"/>
    <property type="project" value="UniProtKB-EC"/>
</dbReference>
<dbReference type="GO" id="GO:0005576">
    <property type="term" value="C:extracellular region"/>
    <property type="evidence" value="ECO:0007669"/>
    <property type="project" value="UniProtKB-UniRule"/>
</dbReference>
<evidence type="ECO:0000256" key="6">
    <source>
        <dbReference type="PROSITE-ProRule" id="PRU01398"/>
    </source>
</evidence>
<dbReference type="GO" id="GO:0016567">
    <property type="term" value="P:protein ubiquitination"/>
    <property type="evidence" value="ECO:0007669"/>
    <property type="project" value="InterPro"/>
</dbReference>
<evidence type="ECO:0000256" key="5">
    <source>
        <dbReference type="ARBA" id="ARBA00023026"/>
    </source>
</evidence>
<feature type="region of interest" description="Disordered" evidence="7">
    <location>
        <begin position="299"/>
        <end position="325"/>
    </location>
</feature>
<keyword evidence="6" id="KW-1035">Host cytoplasm</keyword>
<dbReference type="KEGG" id="poi:BOP93_14155"/>
<comment type="PTM">
    <text evidence="6">Ubiquitinated in the presence of host E1 ubiquitin-activating enzyme, E2 ubiquitin-conjugating enzyme and ubiquitin.</text>
</comment>
<gene>
    <name evidence="9" type="ORF">BOP93_14155</name>
</gene>
<sequence length="637" mass="71223">MPQQIAVAEGAAGFVKRLQQLSPLVTEENALLWFEQLRNGGMSDPQIDTLLTTWHQEYVGLTRQLNGWLYTRELTGPDVSPLAEERQSVALKIIECWQAGVSANAGYELSLHGLRVDNLPELTVQFSHVHTLNLTAVGFSASGAEGFLNSFPGVRKLILSGNELSVVPEAVGRMTQLEALDLNTNAIADPEPLYRLSIGAHLRRLDLGKNRLEQWPRGTLALPNLTTLDLCGNYIVDLPSSLFDGRHDALVNGTDLADNETLSLDSLDRMRVYGLTHNGPVMGWDQSEIEGWIQGFEHTSDEAQSSSDSDESADEPLEDIVDPSRDSGEAVLSSWLTHSPQGLAAPRRRMWQQLAQEPLHERFFHLLERLRDTDEFRFQPVDLTRRVWEVIESAVGSSEMRESLFAASATHGTCIDGRILTFSSLEVMVLVERVLCDVPTRSLKVRGQRLLALSRQLFRLEQVDTLAMRNAAGRDEAEVRLEYRLGLTRGWPDGLELPGQPSRMAFGTPISGAVLTSAREQVLAAQASDAFYERLIRHDYWNQYLEERYPDEFQQLQRDAEAAHEAVEDKYADREEGADSQERCEAAMNQLQFDRESARVKLRLELSRQEVHELSADIVVAAPGRPASPQPGPSTRQ</sequence>
<dbReference type="InterPro" id="IPR029487">
    <property type="entry name" value="NEL_dom"/>
</dbReference>
<evidence type="ECO:0000313" key="9">
    <source>
        <dbReference type="EMBL" id="AUZ46691.1"/>
    </source>
</evidence>
<reference evidence="9 10" key="1">
    <citation type="journal article" date="2018" name="Front. Microbiol.">
        <title>Pseudomonas orientalis F9: A Potent Antagonist against Phytopathogens with Phytotoxic Effect in the Apple Flower.</title>
        <authorList>
            <person name="Zengerer V."/>
            <person name="Schmid M."/>
            <person name="Bieri M."/>
            <person name="Muller D.C."/>
            <person name="Remus-Emsermann M.N.P."/>
            <person name="Ahrens C.H."/>
            <person name="Pelludat C."/>
        </authorList>
    </citation>
    <scope>NUCLEOTIDE SEQUENCE [LARGE SCALE GENOMIC DNA]</scope>
    <source>
        <strain evidence="9 10">F9</strain>
    </source>
</reference>
<evidence type="ECO:0000256" key="7">
    <source>
        <dbReference type="SAM" id="MobiDB-lite"/>
    </source>
</evidence>
<feature type="compositionally biased region" description="Acidic residues" evidence="7">
    <location>
        <begin position="308"/>
        <end position="321"/>
    </location>
</feature>
<organism evidence="9 10">
    <name type="scientific">Pseudomonas orientalis</name>
    <dbReference type="NCBI Taxonomy" id="76758"/>
    <lineage>
        <taxon>Bacteria</taxon>
        <taxon>Pseudomonadati</taxon>
        <taxon>Pseudomonadota</taxon>
        <taxon>Gammaproteobacteria</taxon>
        <taxon>Pseudomonadales</taxon>
        <taxon>Pseudomonadaceae</taxon>
        <taxon>Pseudomonas</taxon>
    </lineage>
</organism>
<evidence type="ECO:0000256" key="1">
    <source>
        <dbReference type="ARBA" id="ARBA00000900"/>
    </source>
</evidence>
<protein>
    <recommendedName>
        <fullName evidence="2">RING-type E3 ubiquitin transferase</fullName>
        <ecNumber evidence="2">2.3.2.27</ecNumber>
    </recommendedName>
</protein>
<dbReference type="PANTHER" id="PTHR48051">
    <property type="match status" value="1"/>
</dbReference>
<dbReference type="Gene3D" id="1.20.58.360">
    <property type="entry name" value="Shigella T3SS effector IpaH defines"/>
    <property type="match status" value="1"/>
</dbReference>
<evidence type="ECO:0000256" key="2">
    <source>
        <dbReference type="ARBA" id="ARBA00012483"/>
    </source>
</evidence>
<dbReference type="InterPro" id="IPR003591">
    <property type="entry name" value="Leu-rich_rpt_typical-subtyp"/>
</dbReference>
<feature type="domain" description="NEL" evidence="8">
    <location>
        <begin position="327"/>
        <end position="626"/>
    </location>
</feature>
<keyword evidence="6" id="KW-0833">Ubl conjugation pathway</keyword>
<dbReference type="InterPro" id="IPR050216">
    <property type="entry name" value="LRR_domain-containing"/>
</dbReference>
<feature type="active site" description="Glycyl thioester intermediate" evidence="6">
    <location>
        <position position="414"/>
    </location>
</feature>
<keyword evidence="4" id="KW-0677">Repeat</keyword>
<dbReference type="InterPro" id="IPR001611">
    <property type="entry name" value="Leu-rich_rpt"/>
</dbReference>
<dbReference type="Pfam" id="PF14496">
    <property type="entry name" value="NEL"/>
    <property type="match status" value="1"/>
</dbReference>
<dbReference type="InterPro" id="IPR032675">
    <property type="entry name" value="LRR_dom_sf"/>
</dbReference>
<dbReference type="Pfam" id="PF00560">
    <property type="entry name" value="LRR_1"/>
    <property type="match status" value="1"/>
</dbReference>
<dbReference type="PROSITE" id="PS52053">
    <property type="entry name" value="NEL"/>
    <property type="match status" value="1"/>
</dbReference>
<feature type="region of interest" description="Disordered" evidence="7">
    <location>
        <begin position="560"/>
        <end position="582"/>
    </location>
</feature>
<keyword evidence="5" id="KW-0843">Virulence</keyword>
<dbReference type="Proteomes" id="UP000239888">
    <property type="component" value="Chromosome"/>
</dbReference>
<dbReference type="PROSITE" id="PS51450">
    <property type="entry name" value="LRR"/>
    <property type="match status" value="2"/>
</dbReference>
<dbReference type="EMBL" id="CP018049">
    <property type="protein sequence ID" value="AUZ46691.1"/>
    <property type="molecule type" value="Genomic_DNA"/>
</dbReference>
<comment type="catalytic activity">
    <reaction evidence="1">
        <text>S-ubiquitinyl-[E2 ubiquitin-conjugating enzyme]-L-cysteine + [acceptor protein]-L-lysine = [E2 ubiquitin-conjugating enzyme]-L-cysteine + N(6)-ubiquitinyl-[acceptor protein]-L-lysine.</text>
        <dbReference type="EC" id="2.3.2.27"/>
    </reaction>
</comment>
<dbReference type="PANTHER" id="PTHR48051:SF46">
    <property type="entry name" value="LEUCINE RICH REPEAT-CONTAINING DOMAIN PROTEIN"/>
    <property type="match status" value="1"/>
</dbReference>
<evidence type="ECO:0000256" key="4">
    <source>
        <dbReference type="ARBA" id="ARBA00022737"/>
    </source>
</evidence>
<keyword evidence="6" id="KW-0832">Ubl conjugation</keyword>
<evidence type="ECO:0000313" key="10">
    <source>
        <dbReference type="Proteomes" id="UP000239888"/>
    </source>
</evidence>
<evidence type="ECO:0000259" key="8">
    <source>
        <dbReference type="PROSITE" id="PS52053"/>
    </source>
</evidence>
<dbReference type="SMART" id="SM00369">
    <property type="entry name" value="LRR_TYP"/>
    <property type="match status" value="3"/>
</dbReference>
<dbReference type="Gene3D" id="3.80.10.10">
    <property type="entry name" value="Ribonuclease Inhibitor"/>
    <property type="match status" value="1"/>
</dbReference>